<dbReference type="Proteomes" id="UP000053617">
    <property type="component" value="Unassembled WGS sequence"/>
</dbReference>
<keyword evidence="3" id="KW-1185">Reference proteome</keyword>
<feature type="domain" description="Amidohydrolase-related" evidence="1">
    <location>
        <begin position="52"/>
        <end position="354"/>
    </location>
</feature>
<dbReference type="PANTHER" id="PTHR43135">
    <property type="entry name" value="ALPHA-D-RIBOSE 1-METHYLPHOSPHONATE 5-TRIPHOSPHATE DIPHOSPHATASE"/>
    <property type="match status" value="1"/>
</dbReference>
<evidence type="ECO:0000259" key="1">
    <source>
        <dbReference type="Pfam" id="PF01979"/>
    </source>
</evidence>
<accession>A0A0D2ITR2</accession>
<dbReference type="InterPro" id="IPR051781">
    <property type="entry name" value="Metallo-dep_Hydrolase"/>
</dbReference>
<protein>
    <submittedName>
        <fullName evidence="2">Rhinocladiella mackenziei CBS 650.93 unplaced genomic scaffold supercont1.9, whole genome shotgun sequence</fullName>
    </submittedName>
</protein>
<dbReference type="Gene3D" id="3.30.110.90">
    <property type="entry name" value="Amidohydrolase"/>
    <property type="match status" value="1"/>
</dbReference>
<dbReference type="Pfam" id="PF01979">
    <property type="entry name" value="Amidohydro_1"/>
    <property type="match status" value="1"/>
</dbReference>
<dbReference type="GeneID" id="25298323"/>
<dbReference type="InterPro" id="IPR011059">
    <property type="entry name" value="Metal-dep_hydrolase_composite"/>
</dbReference>
<dbReference type="Gene3D" id="1.20.58.520">
    <property type="entry name" value="Amidohydrolase"/>
    <property type="match status" value="1"/>
</dbReference>
<dbReference type="InterPro" id="IPR032466">
    <property type="entry name" value="Metal_Hydrolase"/>
</dbReference>
<dbReference type="HOGENOM" id="CLU_023620_6_1_1"/>
<dbReference type="AlphaFoldDB" id="A0A0D2ITR2"/>
<dbReference type="STRING" id="1442369.A0A0D2ITR2"/>
<dbReference type="InterPro" id="IPR006680">
    <property type="entry name" value="Amidohydro-rel"/>
</dbReference>
<dbReference type="Gene3D" id="2.30.40.10">
    <property type="entry name" value="Urease, subunit C, domain 1"/>
    <property type="match status" value="1"/>
</dbReference>
<proteinExistence type="predicted"/>
<evidence type="ECO:0000313" key="3">
    <source>
        <dbReference type="Proteomes" id="UP000053617"/>
    </source>
</evidence>
<organism evidence="2 3">
    <name type="scientific">Rhinocladiella mackenziei CBS 650.93</name>
    <dbReference type="NCBI Taxonomy" id="1442369"/>
    <lineage>
        <taxon>Eukaryota</taxon>
        <taxon>Fungi</taxon>
        <taxon>Dikarya</taxon>
        <taxon>Ascomycota</taxon>
        <taxon>Pezizomycotina</taxon>
        <taxon>Eurotiomycetes</taxon>
        <taxon>Chaetothyriomycetidae</taxon>
        <taxon>Chaetothyriales</taxon>
        <taxon>Herpotrichiellaceae</taxon>
        <taxon>Rhinocladiella</taxon>
    </lineage>
</organism>
<gene>
    <name evidence="2" type="ORF">Z518_10252</name>
</gene>
<dbReference type="OrthoDB" id="5595695at2759"/>
<dbReference type="Gene3D" id="3.40.50.10910">
    <property type="entry name" value="Amidohydrolase"/>
    <property type="match status" value="1"/>
</dbReference>
<dbReference type="VEuPathDB" id="FungiDB:Z518_10252"/>
<sequence length="362" mass="38448">MTAAQILKVVIKNVHVFDGEQMQDGGTVAFDKGVLVGESSDADVVIDGQDGYLLPGLIDCHVHVHSHEDLSSLAQHGVTTALDMGTRTLDVFERLRGGRGICDVRSSGMPATSPGSRHSKIPGFPAHLLVTRVDEAQHFVSDRVGEGADYLKVMVDNPGPDQEILNALVLATHEQGRMIIAHATSCESFSMALAAGVDILTHVPMENPLSSHLVTQMKSKGCISVPTLIKMLATANKNPGPPNDYNNARMSVIDLKCAQVPILAGTDANKHGSGPGKVPCGESIFQELELLVEAGLSPLEAVRSATALPSSIFGLEDRGSIEVGKRADLILVAANPLENISNIRQVQRVWCGGMQVAKDPPK</sequence>
<dbReference type="SUPFAM" id="SSF51338">
    <property type="entry name" value="Composite domain of metallo-dependent hydrolases"/>
    <property type="match status" value="1"/>
</dbReference>
<dbReference type="RefSeq" id="XP_013267251.1">
    <property type="nucleotide sequence ID" value="XM_013411797.1"/>
</dbReference>
<name>A0A0D2ITR2_9EURO</name>
<dbReference type="SUPFAM" id="SSF51556">
    <property type="entry name" value="Metallo-dependent hydrolases"/>
    <property type="match status" value="1"/>
</dbReference>
<dbReference type="GO" id="GO:0016810">
    <property type="term" value="F:hydrolase activity, acting on carbon-nitrogen (but not peptide) bonds"/>
    <property type="evidence" value="ECO:0007669"/>
    <property type="project" value="InterPro"/>
</dbReference>
<dbReference type="EMBL" id="KN847483">
    <property type="protein sequence ID" value="KIX00115.1"/>
    <property type="molecule type" value="Genomic_DNA"/>
</dbReference>
<dbReference type="PANTHER" id="PTHR43135:SF3">
    <property type="entry name" value="ALPHA-D-RIBOSE 1-METHYLPHOSPHONATE 5-TRIPHOSPHATE DIPHOSPHATASE"/>
    <property type="match status" value="1"/>
</dbReference>
<reference evidence="2 3" key="1">
    <citation type="submission" date="2015-01" db="EMBL/GenBank/DDBJ databases">
        <title>The Genome Sequence of Rhinocladiella mackenzie CBS 650.93.</title>
        <authorList>
            <consortium name="The Broad Institute Genomics Platform"/>
            <person name="Cuomo C."/>
            <person name="de Hoog S."/>
            <person name="Gorbushina A."/>
            <person name="Stielow B."/>
            <person name="Teixiera M."/>
            <person name="Abouelleil A."/>
            <person name="Chapman S.B."/>
            <person name="Priest M."/>
            <person name="Young S.K."/>
            <person name="Wortman J."/>
            <person name="Nusbaum C."/>
            <person name="Birren B."/>
        </authorList>
    </citation>
    <scope>NUCLEOTIDE SEQUENCE [LARGE SCALE GENOMIC DNA]</scope>
    <source>
        <strain evidence="2 3">CBS 650.93</strain>
    </source>
</reference>
<evidence type="ECO:0000313" key="2">
    <source>
        <dbReference type="EMBL" id="KIX00115.1"/>
    </source>
</evidence>